<dbReference type="InterPro" id="IPR023214">
    <property type="entry name" value="HAD_sf"/>
</dbReference>
<dbReference type="VEuPathDB" id="TriTrypDB:BSAL_09205"/>
<dbReference type="PANTHER" id="PTHR43611">
    <property type="entry name" value="ALPHA-D-GLUCOSE 1-PHOSPHATE PHOSPHATASE"/>
    <property type="match status" value="1"/>
</dbReference>
<dbReference type="OrthoDB" id="1694274at2759"/>
<dbReference type="InterPro" id="IPR036412">
    <property type="entry name" value="HAD-like_sf"/>
</dbReference>
<dbReference type="SFLD" id="SFLDS00003">
    <property type="entry name" value="Haloacid_Dehalogenase"/>
    <property type="match status" value="1"/>
</dbReference>
<sequence length="334" mass="36642">MPTSNQKWVLFDFGGVLLTMKDKYHYHELMSSVIEDIGFPVADVGLFKKRVYGGPEFASAKVGEITSSDMWQQIFADADLLPEQRATLSSSSTSLESEGSIGAPRRRDRAFSAADVERMRDHVRLHGRHVHPELIEYISQLKARSIRVAVLSNYESDLLHVFEGLGIRELFGDEMIVSSHDLRAAKPKKESFFRALKRLQISPTPLLDDPTATTAETVVLRVEPSNGNHVVAPSTPLDAALLSASSTLDEGSPDTPSCALSPLPPSGRDNPPPQDAASDDFFAGGFFPNVIFVDDKESNVEGAKRCGVPRSIVYKNLHQCIQDIEAHLTAIDSV</sequence>
<dbReference type="Proteomes" id="UP000051952">
    <property type="component" value="Unassembled WGS sequence"/>
</dbReference>
<feature type="compositionally biased region" description="Pro residues" evidence="1">
    <location>
        <begin position="262"/>
        <end position="274"/>
    </location>
</feature>
<evidence type="ECO:0000313" key="3">
    <source>
        <dbReference type="Proteomes" id="UP000051952"/>
    </source>
</evidence>
<evidence type="ECO:0008006" key="4">
    <source>
        <dbReference type="Google" id="ProtNLM"/>
    </source>
</evidence>
<dbReference type="SUPFAM" id="SSF56784">
    <property type="entry name" value="HAD-like"/>
    <property type="match status" value="1"/>
</dbReference>
<evidence type="ECO:0000256" key="1">
    <source>
        <dbReference type="SAM" id="MobiDB-lite"/>
    </source>
</evidence>
<feature type="region of interest" description="Disordered" evidence="1">
    <location>
        <begin position="246"/>
        <end position="279"/>
    </location>
</feature>
<evidence type="ECO:0000313" key="2">
    <source>
        <dbReference type="EMBL" id="CUG87215.1"/>
    </source>
</evidence>
<dbReference type="EMBL" id="CYKH01001475">
    <property type="protein sequence ID" value="CUG87215.1"/>
    <property type="molecule type" value="Genomic_DNA"/>
</dbReference>
<proteinExistence type="predicted"/>
<dbReference type="SFLD" id="SFLDG01129">
    <property type="entry name" value="C1.5:_HAD__Beta-PGM__Phosphata"/>
    <property type="match status" value="1"/>
</dbReference>
<keyword evidence="3" id="KW-1185">Reference proteome</keyword>
<reference evidence="3" key="1">
    <citation type="submission" date="2015-09" db="EMBL/GenBank/DDBJ databases">
        <authorList>
            <consortium name="Pathogen Informatics"/>
        </authorList>
    </citation>
    <scope>NUCLEOTIDE SEQUENCE [LARGE SCALE GENOMIC DNA]</scope>
    <source>
        <strain evidence="3">Lake Konstanz</strain>
    </source>
</reference>
<dbReference type="Gene3D" id="3.40.50.1000">
    <property type="entry name" value="HAD superfamily/HAD-like"/>
    <property type="match status" value="1"/>
</dbReference>
<organism evidence="2 3">
    <name type="scientific">Bodo saltans</name>
    <name type="common">Flagellated protozoan</name>
    <dbReference type="NCBI Taxonomy" id="75058"/>
    <lineage>
        <taxon>Eukaryota</taxon>
        <taxon>Discoba</taxon>
        <taxon>Euglenozoa</taxon>
        <taxon>Kinetoplastea</taxon>
        <taxon>Metakinetoplastina</taxon>
        <taxon>Eubodonida</taxon>
        <taxon>Bodonidae</taxon>
        <taxon>Bodo</taxon>
    </lineage>
</organism>
<protein>
    <recommendedName>
        <fullName evidence="4">Haloacid dehalogenase-like hydrolase</fullName>
    </recommendedName>
</protein>
<accession>A0A0S4JAH6</accession>
<dbReference type="PANTHER" id="PTHR43611:SF3">
    <property type="entry name" value="FLAVIN MONONUCLEOTIDE HYDROLASE 1, CHLOROPLATIC"/>
    <property type="match status" value="1"/>
</dbReference>
<dbReference type="AlphaFoldDB" id="A0A0S4JAH6"/>
<dbReference type="Pfam" id="PF00702">
    <property type="entry name" value="Hydrolase"/>
    <property type="match status" value="1"/>
</dbReference>
<name>A0A0S4JAH6_BODSA</name>
<gene>
    <name evidence="2" type="ORF">BSAL_09205</name>
</gene>